<feature type="compositionally biased region" description="Low complexity" evidence="1">
    <location>
        <begin position="224"/>
        <end position="235"/>
    </location>
</feature>
<evidence type="ECO:0000256" key="1">
    <source>
        <dbReference type="SAM" id="MobiDB-lite"/>
    </source>
</evidence>
<feature type="compositionally biased region" description="Low complexity" evidence="1">
    <location>
        <begin position="243"/>
        <end position="265"/>
    </location>
</feature>
<dbReference type="Proteomes" id="UP001141327">
    <property type="component" value="Unassembled WGS sequence"/>
</dbReference>
<reference evidence="2" key="1">
    <citation type="journal article" date="2022" name="bioRxiv">
        <title>Genomics of Preaxostyla Flagellates Illuminates Evolutionary Transitions and the Path Towards Mitochondrial Loss.</title>
        <authorList>
            <person name="Novak L.V.F."/>
            <person name="Treitli S.C."/>
            <person name="Pyrih J."/>
            <person name="Halakuc P."/>
            <person name="Pipaliya S.V."/>
            <person name="Vacek V."/>
            <person name="Brzon O."/>
            <person name="Soukal P."/>
            <person name="Eme L."/>
            <person name="Dacks J.B."/>
            <person name="Karnkowska A."/>
            <person name="Elias M."/>
            <person name="Hampl V."/>
        </authorList>
    </citation>
    <scope>NUCLEOTIDE SEQUENCE</scope>
    <source>
        <strain evidence="2">RCP-MX</strain>
    </source>
</reference>
<dbReference type="EMBL" id="JAPMOS010000089">
    <property type="protein sequence ID" value="KAJ4455901.1"/>
    <property type="molecule type" value="Genomic_DNA"/>
</dbReference>
<comment type="caution">
    <text evidence="2">The sequence shown here is derived from an EMBL/GenBank/DDBJ whole genome shotgun (WGS) entry which is preliminary data.</text>
</comment>
<proteinExistence type="predicted"/>
<evidence type="ECO:0000313" key="3">
    <source>
        <dbReference type="Proteomes" id="UP001141327"/>
    </source>
</evidence>
<protein>
    <submittedName>
        <fullName evidence="2">Uncharacterized protein</fullName>
    </submittedName>
</protein>
<sequence length="342" mass="36919">MEDFDEDVDPFEGYDADIGEFPTCCCITEPGAELGDYQILPPVDGSTVSCTECRKEATLHLFPMRCDITCPSCFVCRSFFLPDPSHPNQLHLIPTSNWSTDVFENILSKKLHPPLITTSSYIASDCPLFTRPEDRPFFFLQDAVEEAIEHHPVLPTRKKGRPPLQFREPKQTRKPSAPSGLRAEGPSAAHMDEEASIYQPLSRKATFSDPVDRARISSASTCDAQASGASATASAVVGEEDSTTPTPGRTSPVPTTTTTLTISTSARDELPSPDRSAAEISAGPKLGRRARRKARAQAQKEAAFMMPSHDQAIGEDALAATHTVAPSALEVTPGHEVVGPTA</sequence>
<name>A0ABQ8UBV3_9EUKA</name>
<feature type="region of interest" description="Disordered" evidence="1">
    <location>
        <begin position="218"/>
        <end position="292"/>
    </location>
</feature>
<keyword evidence="3" id="KW-1185">Reference proteome</keyword>
<gene>
    <name evidence="2" type="ORF">PAPYR_9028</name>
</gene>
<organism evidence="2 3">
    <name type="scientific">Paratrimastix pyriformis</name>
    <dbReference type="NCBI Taxonomy" id="342808"/>
    <lineage>
        <taxon>Eukaryota</taxon>
        <taxon>Metamonada</taxon>
        <taxon>Preaxostyla</taxon>
        <taxon>Paratrimastigidae</taxon>
        <taxon>Paratrimastix</taxon>
    </lineage>
</organism>
<feature type="region of interest" description="Disordered" evidence="1">
    <location>
        <begin position="150"/>
        <end position="189"/>
    </location>
</feature>
<evidence type="ECO:0000313" key="2">
    <source>
        <dbReference type="EMBL" id="KAJ4455901.1"/>
    </source>
</evidence>
<accession>A0ABQ8UBV3</accession>